<evidence type="ECO:0000313" key="2">
    <source>
        <dbReference type="EMBL" id="GBM90594.1"/>
    </source>
</evidence>
<sequence length="96" mass="11122">MHTYLFEYDSSPQYFTITIINNEKPSDSHCILGRTFYQRRRKGNDKCLKSIRESLGEATPAGSLNRRSKNRKKKEEHYTKVDWATTPAAQRGLSVP</sequence>
<proteinExistence type="predicted"/>
<feature type="region of interest" description="Disordered" evidence="1">
    <location>
        <begin position="58"/>
        <end position="96"/>
    </location>
</feature>
<evidence type="ECO:0000313" key="3">
    <source>
        <dbReference type="Proteomes" id="UP000499080"/>
    </source>
</evidence>
<protein>
    <submittedName>
        <fullName evidence="2">Uncharacterized protein</fullName>
    </submittedName>
</protein>
<comment type="caution">
    <text evidence="2">The sequence shown here is derived from an EMBL/GenBank/DDBJ whole genome shotgun (WGS) entry which is preliminary data.</text>
</comment>
<dbReference type="Proteomes" id="UP000499080">
    <property type="component" value="Unassembled WGS sequence"/>
</dbReference>
<dbReference type="AlphaFoldDB" id="A0A4Y2JKX7"/>
<accession>A0A4Y2JKX7</accession>
<name>A0A4Y2JKX7_ARAVE</name>
<organism evidence="2 3">
    <name type="scientific">Araneus ventricosus</name>
    <name type="common">Orbweaver spider</name>
    <name type="synonym">Epeira ventricosa</name>
    <dbReference type="NCBI Taxonomy" id="182803"/>
    <lineage>
        <taxon>Eukaryota</taxon>
        <taxon>Metazoa</taxon>
        <taxon>Ecdysozoa</taxon>
        <taxon>Arthropoda</taxon>
        <taxon>Chelicerata</taxon>
        <taxon>Arachnida</taxon>
        <taxon>Araneae</taxon>
        <taxon>Araneomorphae</taxon>
        <taxon>Entelegynae</taxon>
        <taxon>Araneoidea</taxon>
        <taxon>Araneidae</taxon>
        <taxon>Araneus</taxon>
    </lineage>
</organism>
<dbReference type="EMBL" id="BGPR01110934">
    <property type="protein sequence ID" value="GBM90594.1"/>
    <property type="molecule type" value="Genomic_DNA"/>
</dbReference>
<keyword evidence="3" id="KW-1185">Reference proteome</keyword>
<gene>
    <name evidence="2" type="ORF">AVEN_9093_1</name>
</gene>
<reference evidence="2 3" key="1">
    <citation type="journal article" date="2019" name="Sci. Rep.">
        <title>Orb-weaving spider Araneus ventricosus genome elucidates the spidroin gene catalogue.</title>
        <authorList>
            <person name="Kono N."/>
            <person name="Nakamura H."/>
            <person name="Ohtoshi R."/>
            <person name="Moran D.A.P."/>
            <person name="Shinohara A."/>
            <person name="Yoshida Y."/>
            <person name="Fujiwara M."/>
            <person name="Mori M."/>
            <person name="Tomita M."/>
            <person name="Arakawa K."/>
        </authorList>
    </citation>
    <scope>NUCLEOTIDE SEQUENCE [LARGE SCALE GENOMIC DNA]</scope>
</reference>
<evidence type="ECO:0000256" key="1">
    <source>
        <dbReference type="SAM" id="MobiDB-lite"/>
    </source>
</evidence>